<dbReference type="Gene3D" id="3.90.226.10">
    <property type="entry name" value="2-enoyl-CoA Hydratase, Chain A, domain 1"/>
    <property type="match status" value="1"/>
</dbReference>
<dbReference type="PANTHER" id="PTHR37049">
    <property type="entry name" value="PEPTIDASE S41 FAMILY PROTEIN"/>
    <property type="match status" value="1"/>
</dbReference>
<feature type="domain" description="Tail specific protease" evidence="2">
    <location>
        <begin position="380"/>
        <end position="577"/>
    </location>
</feature>
<keyword evidence="1" id="KW-0732">Signal</keyword>
<dbReference type="OrthoDB" id="27214at2759"/>
<evidence type="ECO:0000313" key="4">
    <source>
        <dbReference type="Proteomes" id="UP000054270"/>
    </source>
</evidence>
<evidence type="ECO:0000256" key="1">
    <source>
        <dbReference type="SAM" id="SignalP"/>
    </source>
</evidence>
<feature type="signal peptide" evidence="1">
    <location>
        <begin position="1"/>
        <end position="22"/>
    </location>
</feature>
<dbReference type="InterPro" id="IPR005151">
    <property type="entry name" value="Tail-specific_protease"/>
</dbReference>
<evidence type="ECO:0000259" key="2">
    <source>
        <dbReference type="Pfam" id="PF03572"/>
    </source>
</evidence>
<reference evidence="4" key="1">
    <citation type="submission" date="2014-04" db="EMBL/GenBank/DDBJ databases">
        <title>Evolutionary Origins and Diversification of the Mycorrhizal Mutualists.</title>
        <authorList>
            <consortium name="DOE Joint Genome Institute"/>
            <consortium name="Mycorrhizal Genomics Consortium"/>
            <person name="Kohler A."/>
            <person name="Kuo A."/>
            <person name="Nagy L.G."/>
            <person name="Floudas D."/>
            <person name="Copeland A."/>
            <person name="Barry K.W."/>
            <person name="Cichocki N."/>
            <person name="Veneault-Fourrey C."/>
            <person name="LaButti K."/>
            <person name="Lindquist E.A."/>
            <person name="Lipzen A."/>
            <person name="Lundell T."/>
            <person name="Morin E."/>
            <person name="Murat C."/>
            <person name="Riley R."/>
            <person name="Ohm R."/>
            <person name="Sun H."/>
            <person name="Tunlid A."/>
            <person name="Henrissat B."/>
            <person name="Grigoriev I.V."/>
            <person name="Hibbett D.S."/>
            <person name="Martin F."/>
        </authorList>
    </citation>
    <scope>NUCLEOTIDE SEQUENCE [LARGE SCALE GENOMIC DNA]</scope>
    <source>
        <strain evidence="4">FD-334 SS-4</strain>
    </source>
</reference>
<organism evidence="3 4">
    <name type="scientific">Hypholoma sublateritium (strain FD-334 SS-4)</name>
    <dbReference type="NCBI Taxonomy" id="945553"/>
    <lineage>
        <taxon>Eukaryota</taxon>
        <taxon>Fungi</taxon>
        <taxon>Dikarya</taxon>
        <taxon>Basidiomycota</taxon>
        <taxon>Agaricomycotina</taxon>
        <taxon>Agaricomycetes</taxon>
        <taxon>Agaricomycetidae</taxon>
        <taxon>Agaricales</taxon>
        <taxon>Agaricineae</taxon>
        <taxon>Strophariaceae</taxon>
        <taxon>Hypholoma</taxon>
    </lineage>
</organism>
<accession>A0A0D2Q1V9</accession>
<gene>
    <name evidence="3" type="ORF">HYPSUDRAFT_64718</name>
</gene>
<dbReference type="EMBL" id="KN817531">
    <property type="protein sequence ID" value="KJA25540.1"/>
    <property type="molecule type" value="Genomic_DNA"/>
</dbReference>
<dbReference type="SUPFAM" id="SSF52096">
    <property type="entry name" value="ClpP/crotonase"/>
    <property type="match status" value="1"/>
</dbReference>
<feature type="chain" id="PRO_5002249005" description="Tail specific protease domain-containing protein" evidence="1">
    <location>
        <begin position="23"/>
        <end position="673"/>
    </location>
</feature>
<dbReference type="PANTHER" id="PTHR37049:SF4">
    <property type="entry name" value="RHODANESE DOMAIN-CONTAINING PROTEIN"/>
    <property type="match status" value="1"/>
</dbReference>
<dbReference type="STRING" id="945553.A0A0D2Q1V9"/>
<keyword evidence="4" id="KW-1185">Reference proteome</keyword>
<sequence length="673" mass="72690">MRFSKPLRAALIAFVAASVAVSATIDVPDHSVDPCAAIGDKKWVSPREVRACYSSFKVNGAIKTNILDVAEKTAAFHTSVNYQIKAPAPFTSEVHENLMQDISRIRRQNYASEYDFHIDLSRTFKRLNDGHCSWTNYCYVSLFVNYLPTPLVLLTAADGTQNVHIAYEAFTVASAEFPDQISVWQDALPLGLKGKLETLSGAKVLLINGKLPFDAVNANAAIAGGYQALGARQNVYFSSYRRVAGEWGYVFGQFAQQALPLDDYAVLTIQRVNHTLLDTIVLPYRSRLGSAAVPFQDTVSWRANNCAAVASTNGVDYYSSKVPDTSAAKLAPAGPKHLLNVAADNSPLTDVTLPAILQPTLVPLEGSRNVAQFYLARDGKTGVLALGSFSDTNYSAFLSSLLTGLQSLTKLGATQLIVDVTNNGGGFICAAQWLHRIIAGPKSTTVPQAGFDTTARAGPLAQLIVQSVVTNSTDPSQNLLYNPVNWRDASNNFFAVDNNWLEPPVDFVINGRKDSFSQRLGQECQPEGFPDDAPAEALFDTKKVAIVSNGRCASSCSLFSIAMSKLEGSKTVVVGGKADVGQKYCGTIGGQSTDFVTIDSEIKTTGLKNHTLAPPDMIVNGVLGITWRLAYGVDKPNEPAEWQDHAANLNLPLTANLVNNPVAIWEEVARRVF</sequence>
<dbReference type="Proteomes" id="UP000054270">
    <property type="component" value="Unassembled WGS sequence"/>
</dbReference>
<dbReference type="AlphaFoldDB" id="A0A0D2Q1V9"/>
<dbReference type="Pfam" id="PF03572">
    <property type="entry name" value="Peptidase_S41"/>
    <property type="match status" value="1"/>
</dbReference>
<dbReference type="InterPro" id="IPR052766">
    <property type="entry name" value="S41A_metabolite_peptidase"/>
</dbReference>
<evidence type="ECO:0000313" key="3">
    <source>
        <dbReference type="EMBL" id="KJA25540.1"/>
    </source>
</evidence>
<protein>
    <recommendedName>
        <fullName evidence="2">Tail specific protease domain-containing protein</fullName>
    </recommendedName>
</protein>
<proteinExistence type="predicted"/>
<dbReference type="OMA" id="FICIAHW"/>
<dbReference type="GO" id="GO:0008236">
    <property type="term" value="F:serine-type peptidase activity"/>
    <property type="evidence" value="ECO:0007669"/>
    <property type="project" value="InterPro"/>
</dbReference>
<dbReference type="InterPro" id="IPR029045">
    <property type="entry name" value="ClpP/crotonase-like_dom_sf"/>
</dbReference>
<name>A0A0D2Q1V9_HYPSF</name>
<dbReference type="GO" id="GO:0006508">
    <property type="term" value="P:proteolysis"/>
    <property type="evidence" value="ECO:0007669"/>
    <property type="project" value="InterPro"/>
</dbReference>